<name>G4RD61_PELHB</name>
<dbReference type="Pfam" id="PF00144">
    <property type="entry name" value="Beta-lactamase"/>
    <property type="match status" value="1"/>
</dbReference>
<proteinExistence type="predicted"/>
<dbReference type="STRING" id="1082931.KKY_3829"/>
<dbReference type="Proteomes" id="UP000008850">
    <property type="component" value="Chromosome"/>
</dbReference>
<dbReference type="PATRIC" id="fig|1082931.4.peg.3780"/>
<dbReference type="Gene3D" id="3.40.710.10">
    <property type="entry name" value="DD-peptidase/beta-lactamase superfamily"/>
    <property type="match status" value="1"/>
</dbReference>
<dbReference type="HOGENOM" id="CLU_030169_3_1_5"/>
<dbReference type="eggNOG" id="COG1680">
    <property type="taxonomic scope" value="Bacteria"/>
</dbReference>
<gene>
    <name evidence="2" type="ordered locus">KKY_3829</name>
</gene>
<dbReference type="AlphaFoldDB" id="G4RD61"/>
<evidence type="ECO:0000259" key="1">
    <source>
        <dbReference type="Pfam" id="PF00144"/>
    </source>
</evidence>
<accession>G4RD61</accession>
<dbReference type="InterPro" id="IPR012338">
    <property type="entry name" value="Beta-lactam/transpept-like"/>
</dbReference>
<dbReference type="InterPro" id="IPR001466">
    <property type="entry name" value="Beta-lactam-related"/>
</dbReference>
<evidence type="ECO:0000313" key="3">
    <source>
        <dbReference type="Proteomes" id="UP000008850"/>
    </source>
</evidence>
<feature type="domain" description="Beta-lactamase-related" evidence="1">
    <location>
        <begin position="22"/>
        <end position="301"/>
    </location>
</feature>
<dbReference type="PANTHER" id="PTHR43283:SF7">
    <property type="entry name" value="BETA-LACTAMASE-RELATED DOMAIN-CONTAINING PROTEIN"/>
    <property type="match status" value="1"/>
</dbReference>
<keyword evidence="3" id="KW-1185">Reference proteome</keyword>
<sequence>MDPHAIATMLETIEREGIELHSLLIWSRNALVSETYWLPFTADRLHMMHSVTKSFTSMAVGLAVGDGLLEIDDAVLKFFPEHRAITQSPRLERMRVRHLLTMTSGHAQGISGGAWRRLRTSWVADFLAQPMAHEPGEVFVYDSAASYMLSAIVQKVTGRPIHDYLAERIFTPMNMSDDMRWDLSPEGINSGGNGLRCRTSDLLKLGILHLQGGIWNDKVLLSPDWVEMAVSAQIRDVVLGVFTGEAYLGPDEAGEGIPAVRREGYGFQWWRGPYESYSANGLFGQYCIVLPEQQTVVAFTAGIADDDRRVHELIFEILRPALGAVPIESPAVHPERRPARFKIQPGPETADAAPGCWHGQYSMEANQQQVQGIRLAVGSARQSIEFTLVDHRGTHVVEAGFGHWVEGITTISGARLHHSYEPDGGLRVLACARWIEGDDGWMCLEMDWLFIETAFRDTVRCWLKGGVLRVEREVNVNSAERVLPPLKGSAVDPASPEGNAAP</sequence>
<dbReference type="InterPro" id="IPR050789">
    <property type="entry name" value="Diverse_Enzym_Activities"/>
</dbReference>
<dbReference type="SUPFAM" id="SSF56601">
    <property type="entry name" value="beta-lactamase/transpeptidase-like"/>
    <property type="match status" value="1"/>
</dbReference>
<protein>
    <submittedName>
        <fullName evidence="2">Beta-lactamase class C-like penicillin binding protein</fullName>
    </submittedName>
</protein>
<dbReference type="KEGG" id="phl:KKY_3829"/>
<organism evidence="2 3">
    <name type="scientific">Pelagibacterium halotolerans (strain DSM 22347 / JCM 15775 / CGMCC 1.7692 / B2)</name>
    <dbReference type="NCBI Taxonomy" id="1082931"/>
    <lineage>
        <taxon>Bacteria</taxon>
        <taxon>Pseudomonadati</taxon>
        <taxon>Pseudomonadota</taxon>
        <taxon>Alphaproteobacteria</taxon>
        <taxon>Hyphomicrobiales</taxon>
        <taxon>Devosiaceae</taxon>
        <taxon>Pelagibacterium</taxon>
    </lineage>
</organism>
<evidence type="ECO:0000313" key="2">
    <source>
        <dbReference type="EMBL" id="AEQ53811.1"/>
    </source>
</evidence>
<dbReference type="PANTHER" id="PTHR43283">
    <property type="entry name" value="BETA-LACTAMASE-RELATED"/>
    <property type="match status" value="1"/>
</dbReference>
<dbReference type="EMBL" id="CP003075">
    <property type="protein sequence ID" value="AEQ53811.1"/>
    <property type="molecule type" value="Genomic_DNA"/>
</dbReference>
<reference evidence="2 3" key="1">
    <citation type="journal article" date="2012" name="J. Bacteriol.">
        <title>Complete genome sequence of Pelagibacterium halotolerans B2T.</title>
        <authorList>
            <person name="Huo Y.Y."/>
            <person name="Cheng H."/>
            <person name="Han X.F."/>
            <person name="Jiang X.W."/>
            <person name="Sun C."/>
            <person name="Zhang X.Q."/>
            <person name="Zhu X.F."/>
            <person name="Liu Y.F."/>
            <person name="Li P.F."/>
            <person name="Ni P.X."/>
            <person name="Wu M."/>
        </authorList>
    </citation>
    <scope>NUCLEOTIDE SEQUENCE [LARGE SCALE GENOMIC DNA]</scope>
    <source>
        <strain evidence="3">DSM 22347 / JCM 15775 / CGMCC 1.7692 / B2</strain>
    </source>
</reference>